<evidence type="ECO:0000313" key="2">
    <source>
        <dbReference type="EMBL" id="AXH88810.1"/>
    </source>
</evidence>
<dbReference type="EMBL" id="CP031263">
    <property type="protein sequence ID" value="AXH88810.1"/>
    <property type="molecule type" value="Genomic_DNA"/>
</dbReference>
<accession>A0A6N3JTM9</accession>
<keyword evidence="1" id="KW-0472">Membrane</keyword>
<evidence type="ECO:0008006" key="4">
    <source>
        <dbReference type="Google" id="ProtNLM"/>
    </source>
</evidence>
<feature type="transmembrane region" description="Helical" evidence="1">
    <location>
        <begin position="6"/>
        <end position="22"/>
    </location>
</feature>
<dbReference type="AlphaFoldDB" id="A0A6N3JTM9"/>
<reference evidence="2 3" key="2">
    <citation type="submission" date="2018-08" db="EMBL/GenBank/DDBJ databases">
        <title>Streptomyces kandeliansis sp. nov., an endophytic bacterium isolated from mangrove plant.</title>
        <authorList>
            <person name="Wang R."/>
        </authorList>
    </citation>
    <scope>NUCLEOTIDE SEQUENCE [LARGE SCALE GENOMIC DNA]</scope>
    <source>
        <strain evidence="3">H14(2018)</strain>
    </source>
</reference>
<evidence type="ECO:0000256" key="1">
    <source>
        <dbReference type="SAM" id="Phobius"/>
    </source>
</evidence>
<reference evidence="2 3" key="1">
    <citation type="submission" date="2018-07" db="EMBL/GenBank/DDBJ databases">
        <authorList>
            <person name="Ye Y."/>
        </authorList>
    </citation>
    <scope>NUCLEOTIDE SEQUENCE [LARGE SCALE GENOMIC DNA]</scope>
    <source>
        <strain evidence="3">H14(2018)</strain>
    </source>
</reference>
<organism evidence="2 3">
    <name type="scientific">Micromonospora aurantiaca</name>
    <name type="common">nom. illeg.</name>
    <dbReference type="NCBI Taxonomy" id="47850"/>
    <lineage>
        <taxon>Bacteria</taxon>
        <taxon>Bacillati</taxon>
        <taxon>Actinomycetota</taxon>
        <taxon>Actinomycetes</taxon>
        <taxon>Micromonosporales</taxon>
        <taxon>Micromonosporaceae</taxon>
        <taxon>Micromonospora</taxon>
    </lineage>
</organism>
<sequence length="82" mass="8920">MAVALELVLGIIGIFGVGNIYAGRTAQGVVIMVSFWVLFWVNFCLISIGVGLFTMPLTWIAYLILGPVLAGRAVEEYNARGW</sequence>
<feature type="transmembrane region" description="Helical" evidence="1">
    <location>
        <begin position="56"/>
        <end position="74"/>
    </location>
</feature>
<protein>
    <recommendedName>
        <fullName evidence="4">TM2 domain-containing protein</fullName>
    </recommendedName>
</protein>
<name>A0A6N3JTM9_9ACTN</name>
<gene>
    <name evidence="2" type="ORF">DVH21_02075</name>
</gene>
<proteinExistence type="predicted"/>
<keyword evidence="1" id="KW-1133">Transmembrane helix</keyword>
<evidence type="ECO:0000313" key="3">
    <source>
        <dbReference type="Proteomes" id="UP000253958"/>
    </source>
</evidence>
<feature type="transmembrane region" description="Helical" evidence="1">
    <location>
        <begin position="29"/>
        <end position="50"/>
    </location>
</feature>
<dbReference type="Proteomes" id="UP000253958">
    <property type="component" value="Chromosome"/>
</dbReference>
<dbReference type="RefSeq" id="WP_114918704.1">
    <property type="nucleotide sequence ID" value="NZ_CP031263.1"/>
</dbReference>
<keyword evidence="1" id="KW-0812">Transmembrane</keyword>